<dbReference type="eggNOG" id="ENOG5032EC6">
    <property type="taxonomic scope" value="Bacteria"/>
</dbReference>
<dbReference type="SUPFAM" id="SSF54518">
    <property type="entry name" value="Tubby C-terminal domain-like"/>
    <property type="match status" value="1"/>
</dbReference>
<dbReference type="HOGENOM" id="CLU_873907_0_0_6"/>
<name>G9ET65_9GAMM</name>
<dbReference type="OrthoDB" id="5634880at2"/>
<dbReference type="EMBL" id="JH413847">
    <property type="protein sequence ID" value="EHL29532.1"/>
    <property type="molecule type" value="Genomic_DNA"/>
</dbReference>
<evidence type="ECO:0000256" key="1">
    <source>
        <dbReference type="SAM" id="SignalP"/>
    </source>
</evidence>
<protein>
    <submittedName>
        <fullName evidence="2">Uncharacterized protein</fullName>
    </submittedName>
</protein>
<dbReference type="InParanoid" id="G9ET65"/>
<dbReference type="STRING" id="658187.LDG_8494"/>
<dbReference type="RefSeq" id="WP_006872369.1">
    <property type="nucleotide sequence ID" value="NZ_JH413847.1"/>
</dbReference>
<accession>G9ET65</accession>
<feature type="signal peptide" evidence="1">
    <location>
        <begin position="1"/>
        <end position="20"/>
    </location>
</feature>
<feature type="chain" id="PRO_5003520783" evidence="1">
    <location>
        <begin position="21"/>
        <end position="320"/>
    </location>
</feature>
<keyword evidence="3" id="KW-1185">Reference proteome</keyword>
<dbReference type="AlphaFoldDB" id="G9ET65"/>
<reference evidence="2 3" key="1">
    <citation type="journal article" date="2011" name="BMC Genomics">
        <title>Insight into cross-talk between intra-amoebal pathogens.</title>
        <authorList>
            <person name="Gimenez G."/>
            <person name="Bertelli C."/>
            <person name="Moliner C."/>
            <person name="Robert C."/>
            <person name="Raoult D."/>
            <person name="Fournier P.E."/>
            <person name="Greub G."/>
        </authorList>
    </citation>
    <scope>NUCLEOTIDE SEQUENCE [LARGE SCALE GENOMIC DNA]</scope>
    <source>
        <strain evidence="2 3">LLAP12</strain>
    </source>
</reference>
<dbReference type="Proteomes" id="UP000002770">
    <property type="component" value="Unassembled WGS sequence"/>
</dbReference>
<dbReference type="InterPro" id="IPR025659">
    <property type="entry name" value="Tubby-like_C"/>
</dbReference>
<evidence type="ECO:0000313" key="3">
    <source>
        <dbReference type="Proteomes" id="UP000002770"/>
    </source>
</evidence>
<proteinExistence type="predicted"/>
<sequence>MKKTRTLLLSLFLCMSANFAAVAEISNRIPDELSIKEHWVSLTTSYDIETRTQKLGTLYRKFFSFLLTYDFYDPFDNKIAYARSKFFSFTAHFDVYDNNENYLGAADERLFAFFPTFDIYDRDGYTKLATASMNFWGTTFYIYDPVTGNEMAYMSRSFFRLKNDWTFKVSDRGLFEQKRIDPRVLLTVIAFQGDREYWESQNKEDNQKGVRHTKDAAFASDISREQVQTLLNKIALLSKHEGFDNHQELNEQIVATIANELERGYQTTQSADSLTQTSQERLNAFTDYCLNLVQSNTLSDEKKKTILFLLKTRLQEVVKN</sequence>
<evidence type="ECO:0000313" key="2">
    <source>
        <dbReference type="EMBL" id="EHL29532.1"/>
    </source>
</evidence>
<keyword evidence="1" id="KW-0732">Signal</keyword>
<organism evidence="2 3">
    <name type="scientific">Legionella drancourtii LLAP12</name>
    <dbReference type="NCBI Taxonomy" id="658187"/>
    <lineage>
        <taxon>Bacteria</taxon>
        <taxon>Pseudomonadati</taxon>
        <taxon>Pseudomonadota</taxon>
        <taxon>Gammaproteobacteria</taxon>
        <taxon>Legionellales</taxon>
        <taxon>Legionellaceae</taxon>
        <taxon>Legionella</taxon>
    </lineage>
</organism>
<gene>
    <name evidence="2" type="ORF">LDG_8494</name>
</gene>